<evidence type="ECO:0000313" key="1">
    <source>
        <dbReference type="EMBL" id="MDX6181233.1"/>
    </source>
</evidence>
<dbReference type="RefSeq" id="WP_255670758.1">
    <property type="nucleotide sequence ID" value="NZ_CP087133.1"/>
</dbReference>
<dbReference type="EMBL" id="JAWXVH010000001">
    <property type="protein sequence ID" value="MDX6184834.1"/>
    <property type="molecule type" value="Genomic_DNA"/>
</dbReference>
<dbReference type="Proteomes" id="UP001270053">
    <property type="component" value="Unassembled WGS sequence"/>
</dbReference>
<dbReference type="Proteomes" id="UP001278738">
    <property type="component" value="Unassembled WGS sequence"/>
</dbReference>
<accession>A0AAJ2S9A2</accession>
<comment type="caution">
    <text evidence="2">The sequence shown here is derived from an EMBL/GenBank/DDBJ whole genome shotgun (WGS) entry which is preliminary data.</text>
</comment>
<dbReference type="AlphaFoldDB" id="A0AAJ2S9A2"/>
<evidence type="ECO:0000313" key="3">
    <source>
        <dbReference type="Proteomes" id="UP001270053"/>
    </source>
</evidence>
<proteinExistence type="predicted"/>
<gene>
    <name evidence="1" type="ORF">SGQ18_03645</name>
    <name evidence="2" type="ORF">SGQ44_03650</name>
</gene>
<keyword evidence="4" id="KW-1185">Reference proteome</keyword>
<dbReference type="EMBL" id="JAWXVG010000001">
    <property type="protein sequence ID" value="MDX6181233.1"/>
    <property type="molecule type" value="Genomic_DNA"/>
</dbReference>
<organism evidence="2 3">
    <name type="scientific">Flavobacterium flavipigmentatum</name>
    <dbReference type="NCBI Taxonomy" id="2893884"/>
    <lineage>
        <taxon>Bacteria</taxon>
        <taxon>Pseudomonadati</taxon>
        <taxon>Bacteroidota</taxon>
        <taxon>Flavobacteriia</taxon>
        <taxon>Flavobacteriales</taxon>
        <taxon>Flavobacteriaceae</taxon>
        <taxon>Flavobacterium</taxon>
    </lineage>
</organism>
<protein>
    <submittedName>
        <fullName evidence="2">Uncharacterized protein</fullName>
    </submittedName>
</protein>
<reference evidence="2 4" key="1">
    <citation type="submission" date="2023-11" db="EMBL/GenBank/DDBJ databases">
        <title>Unpublished Manusciprt.</title>
        <authorList>
            <person name="Saticioglu I.B."/>
            <person name="Ay H."/>
            <person name="Ajmi N."/>
            <person name="Altun S."/>
            <person name="Duman M."/>
        </authorList>
    </citation>
    <scope>NUCLEOTIDE SEQUENCE</scope>
    <source>
        <strain evidence="1 4">Fl-33</strain>
        <strain evidence="2">Fl-77</strain>
    </source>
</reference>
<name>A0AAJ2S9A2_9FLAO</name>
<sequence length="44" mass="5014">MLILGENSTVKYVLHFSKNIIEAHGGYLTHQADEEKTHFVICLI</sequence>
<evidence type="ECO:0000313" key="2">
    <source>
        <dbReference type="EMBL" id="MDX6184834.1"/>
    </source>
</evidence>
<evidence type="ECO:0000313" key="4">
    <source>
        <dbReference type="Proteomes" id="UP001278738"/>
    </source>
</evidence>